<gene>
    <name evidence="1" type="ORF">ETQ85_22590</name>
</gene>
<reference evidence="1 2" key="1">
    <citation type="submission" date="2019-01" db="EMBL/GenBank/DDBJ databases">
        <title>Zoogloea oleivorans genome sequencing and assembly.</title>
        <authorList>
            <person name="Tancsics A."/>
            <person name="Farkas M."/>
            <person name="Kriszt B."/>
            <person name="Maroti G."/>
            <person name="Horvath B."/>
        </authorList>
    </citation>
    <scope>NUCLEOTIDE SEQUENCE [LARGE SCALE GENOMIC DNA]</scope>
    <source>
        <strain evidence="1 2">Buc</strain>
    </source>
</reference>
<dbReference type="AlphaFoldDB" id="A0A6C2CG88"/>
<evidence type="ECO:0000313" key="2">
    <source>
        <dbReference type="Proteomes" id="UP000389128"/>
    </source>
</evidence>
<dbReference type="EMBL" id="SDKK01000031">
    <property type="protein sequence ID" value="TYC52676.1"/>
    <property type="molecule type" value="Genomic_DNA"/>
</dbReference>
<evidence type="ECO:0000313" key="1">
    <source>
        <dbReference type="EMBL" id="TYC52676.1"/>
    </source>
</evidence>
<protein>
    <submittedName>
        <fullName evidence="1">Uncharacterized protein</fullName>
    </submittedName>
</protein>
<dbReference type="OrthoDB" id="6195523at2"/>
<accession>A0A6C2CG88</accession>
<keyword evidence="2" id="KW-1185">Reference proteome</keyword>
<proteinExistence type="predicted"/>
<comment type="caution">
    <text evidence="1">The sequence shown here is derived from an EMBL/GenBank/DDBJ whole genome shotgun (WGS) entry which is preliminary data.</text>
</comment>
<dbReference type="RefSeq" id="WP_148581314.1">
    <property type="nucleotide sequence ID" value="NZ_SDKK01000031.1"/>
</dbReference>
<dbReference type="Proteomes" id="UP000389128">
    <property type="component" value="Unassembled WGS sequence"/>
</dbReference>
<organism evidence="1 2">
    <name type="scientific">Zoogloea oleivorans</name>
    <dbReference type="NCBI Taxonomy" id="1552750"/>
    <lineage>
        <taxon>Bacteria</taxon>
        <taxon>Pseudomonadati</taxon>
        <taxon>Pseudomonadota</taxon>
        <taxon>Betaproteobacteria</taxon>
        <taxon>Rhodocyclales</taxon>
        <taxon>Zoogloeaceae</taxon>
        <taxon>Zoogloea</taxon>
    </lineage>
</organism>
<sequence>MDFSALLAALNQASGFELYRLRVAIDRVLADPKWILAIQSRLRIGQQVEYFDARANRQCSGQIREFRKKEVLVRQLETGEQWLLPFTAINLDGADVRIRDNPARGLTRQEVGIGDTVGFLDHEHRQRSGQIVRLNDKTVTLISDGQKWRVAYALLHRVIDATTAEPIAGQIITR</sequence>
<name>A0A6C2CG88_9RHOO</name>